<gene>
    <name evidence="1" type="ORF">UFOPK1572_00244</name>
</gene>
<protein>
    <submittedName>
        <fullName evidence="1">Unannotated protein</fullName>
    </submittedName>
</protein>
<dbReference type="AlphaFoldDB" id="A0A6J6CL83"/>
<evidence type="ECO:0000313" key="1">
    <source>
        <dbReference type="EMBL" id="CAB4552086.1"/>
    </source>
</evidence>
<reference evidence="1" key="1">
    <citation type="submission" date="2020-05" db="EMBL/GenBank/DDBJ databases">
        <authorList>
            <person name="Chiriac C."/>
            <person name="Salcher M."/>
            <person name="Ghai R."/>
            <person name="Kavagutti S V."/>
        </authorList>
    </citation>
    <scope>NUCLEOTIDE SEQUENCE</scope>
</reference>
<accession>A0A6J6CL83</accession>
<organism evidence="1">
    <name type="scientific">freshwater metagenome</name>
    <dbReference type="NCBI Taxonomy" id="449393"/>
    <lineage>
        <taxon>unclassified sequences</taxon>
        <taxon>metagenomes</taxon>
        <taxon>ecological metagenomes</taxon>
    </lineage>
</organism>
<sequence length="71" mass="7380">MRPIFMPMVFTAMAPISLSWGTSVGMAAARTGVPSAMKMPAANEAAIAQEIVMSSALTMNAIAIVVQRAPN</sequence>
<proteinExistence type="predicted"/>
<dbReference type="EMBL" id="CAEZTC010000018">
    <property type="protein sequence ID" value="CAB4552086.1"/>
    <property type="molecule type" value="Genomic_DNA"/>
</dbReference>
<name>A0A6J6CL83_9ZZZZ</name>